<dbReference type="EMBL" id="CABGGW010000051">
    <property type="protein sequence ID" value="VUT06175.1"/>
    <property type="molecule type" value="Genomic_DNA"/>
</dbReference>
<dbReference type="Proteomes" id="UP000317374">
    <property type="component" value="Unassembled WGS sequence"/>
</dbReference>
<evidence type="ECO:0000256" key="1">
    <source>
        <dbReference type="SAM" id="SignalP"/>
    </source>
</evidence>
<dbReference type="OrthoDB" id="249246at2"/>
<reference evidence="2 3" key="1">
    <citation type="submission" date="2019-07" db="EMBL/GenBank/DDBJ databases">
        <authorList>
            <person name="Brisse S."/>
            <person name="Rodrigues C."/>
            <person name="Thorpe H."/>
        </authorList>
    </citation>
    <scope>NUCLEOTIDE SEQUENCE [LARGE SCALE GENOMIC DNA]</scope>
    <source>
        <strain evidence="2">SB6422</strain>
    </source>
</reference>
<dbReference type="AlphaFoldDB" id="A0A564NKT8"/>
<accession>A0A564NKT8</accession>
<proteinExistence type="predicted"/>
<evidence type="ECO:0000313" key="3">
    <source>
        <dbReference type="Proteomes" id="UP000317374"/>
    </source>
</evidence>
<sequence>MKYGSLFSVLLISAAGFTFSVAAPVADKTRVVKVLGGKATVELPAEFVRMPNAILKVIYEEEDRPQEAWYVEKEGDNVFISFNILDEDLKEDIIPMVTATMKNEWSEYSPSMSLVKVNSHKMGRLEFNVPDGEGNGHTYTMIQVSSFNGKMMLVEYYVTNDLESKYKPAGKVALSSLKY</sequence>
<dbReference type="RefSeq" id="WP_142514611.1">
    <property type="nucleotide sequence ID" value="NZ_CABGGW010000051.1"/>
</dbReference>
<feature type="signal peptide" evidence="1">
    <location>
        <begin position="1"/>
        <end position="22"/>
    </location>
</feature>
<name>A0A564NKT8_9ENTR</name>
<keyword evidence="1" id="KW-0732">Signal</keyword>
<feature type="chain" id="PRO_5021880057" evidence="1">
    <location>
        <begin position="23"/>
        <end position="179"/>
    </location>
</feature>
<evidence type="ECO:0000313" key="2">
    <source>
        <dbReference type="EMBL" id="VUT06175.1"/>
    </source>
</evidence>
<protein>
    <submittedName>
        <fullName evidence="2">Uncharacterized protein</fullName>
    </submittedName>
</protein>
<organism evidence="2 3">
    <name type="scientific">Klebsiella huaxiensis</name>
    <dbReference type="NCBI Taxonomy" id="2153354"/>
    <lineage>
        <taxon>Bacteria</taxon>
        <taxon>Pseudomonadati</taxon>
        <taxon>Pseudomonadota</taxon>
        <taxon>Gammaproteobacteria</taxon>
        <taxon>Enterobacterales</taxon>
        <taxon>Enterobacteriaceae</taxon>
        <taxon>Klebsiella/Raoultella group</taxon>
        <taxon>Klebsiella</taxon>
    </lineage>
</organism>
<gene>
    <name evidence="2" type="ORF">SB6422_03891</name>
</gene>